<dbReference type="PANTHER" id="PTHR43072:SF23">
    <property type="entry name" value="UPF0039 PROTEIN C11D3.02C"/>
    <property type="match status" value="1"/>
</dbReference>
<keyword evidence="5" id="KW-1185">Reference proteome</keyword>
<gene>
    <name evidence="4" type="ORF">BN1012_Phect2745</name>
</gene>
<dbReference type="Gene3D" id="3.40.630.30">
    <property type="match status" value="1"/>
</dbReference>
<organism evidence="4 5">
    <name type="scientific">Candidatus Phaeomarinibacter ectocarpi</name>
    <dbReference type="NCBI Taxonomy" id="1458461"/>
    <lineage>
        <taxon>Bacteria</taxon>
        <taxon>Pseudomonadati</taxon>
        <taxon>Pseudomonadota</taxon>
        <taxon>Alphaproteobacteria</taxon>
        <taxon>Hyphomicrobiales</taxon>
        <taxon>Parvibaculaceae</taxon>
        <taxon>Candidatus Phaeomarinibacter</taxon>
    </lineage>
</organism>
<dbReference type="Proteomes" id="UP000032160">
    <property type="component" value="Chromosome I"/>
</dbReference>
<dbReference type="CDD" id="cd04301">
    <property type="entry name" value="NAT_SF"/>
    <property type="match status" value="1"/>
</dbReference>
<dbReference type="OrthoDB" id="5459937at2"/>
<accession>X5MAL8</accession>
<sequence length="165" mass="18524">MGANVRRARLSDLEQIVDIYNHYVINTAITFDIDPYSVETRRGWFDQFGDAGPHQLLVAEFQGDILGYAGTMPFRQKAAYAQSVETTVYLRNDAGGQGLGSKLYEALFAALEGAPVHRLLAGMTVPNQASDALHAKHGFEPCGLFREVGFKFDKYWDVQWYDRVL</sequence>
<proteinExistence type="predicted"/>
<protein>
    <submittedName>
        <fullName evidence="4">Phosphinothricin N-acetyltransferase</fullName>
    </submittedName>
</protein>
<dbReference type="RefSeq" id="WP_043948877.1">
    <property type="nucleotide sequence ID" value="NZ_HG966617.1"/>
</dbReference>
<dbReference type="InterPro" id="IPR016181">
    <property type="entry name" value="Acyl_CoA_acyltransferase"/>
</dbReference>
<dbReference type="PANTHER" id="PTHR43072">
    <property type="entry name" value="N-ACETYLTRANSFERASE"/>
    <property type="match status" value="1"/>
</dbReference>
<evidence type="ECO:0000313" key="5">
    <source>
        <dbReference type="Proteomes" id="UP000032160"/>
    </source>
</evidence>
<dbReference type="Pfam" id="PF13420">
    <property type="entry name" value="Acetyltransf_4"/>
    <property type="match status" value="1"/>
</dbReference>
<keyword evidence="2" id="KW-0012">Acyltransferase</keyword>
<dbReference type="GO" id="GO:0016747">
    <property type="term" value="F:acyltransferase activity, transferring groups other than amino-acyl groups"/>
    <property type="evidence" value="ECO:0007669"/>
    <property type="project" value="InterPro"/>
</dbReference>
<dbReference type="SUPFAM" id="SSF55729">
    <property type="entry name" value="Acyl-CoA N-acyltransferases (Nat)"/>
    <property type="match status" value="1"/>
</dbReference>
<dbReference type="AlphaFoldDB" id="X5MAL8"/>
<dbReference type="InterPro" id="IPR000182">
    <property type="entry name" value="GNAT_dom"/>
</dbReference>
<reference evidence="4 5" key="1">
    <citation type="journal article" date="2014" name="Front. Genet.">
        <title>Genome and metabolic network of "Candidatus Phaeomarinobacter ectocarpi" Ec32, a new candidate genus of Alphaproteobacteria frequently associated with brown algae.</title>
        <authorList>
            <person name="Dittami S.M."/>
            <person name="Barbeyron T."/>
            <person name="Boyen C."/>
            <person name="Cambefort J."/>
            <person name="Collet G."/>
            <person name="Delage L."/>
            <person name="Gobet A."/>
            <person name="Groisillier A."/>
            <person name="Leblanc C."/>
            <person name="Michel G."/>
            <person name="Scornet D."/>
            <person name="Siegel A."/>
            <person name="Tapia J.E."/>
            <person name="Tonon T."/>
        </authorList>
    </citation>
    <scope>NUCLEOTIDE SEQUENCE [LARGE SCALE GENOMIC DNA]</scope>
    <source>
        <strain evidence="4 5">Ec32</strain>
    </source>
</reference>
<evidence type="ECO:0000256" key="2">
    <source>
        <dbReference type="ARBA" id="ARBA00023315"/>
    </source>
</evidence>
<keyword evidence="1 4" id="KW-0808">Transferase</keyword>
<evidence type="ECO:0000259" key="3">
    <source>
        <dbReference type="PROSITE" id="PS51186"/>
    </source>
</evidence>
<dbReference type="HOGENOM" id="CLU_013985_4_3_5"/>
<dbReference type="KEGG" id="pect:BN1012_Phect2745"/>
<feature type="domain" description="N-acetyltransferase" evidence="3">
    <location>
        <begin position="3"/>
        <end position="162"/>
    </location>
</feature>
<dbReference type="PROSITE" id="PS51186">
    <property type="entry name" value="GNAT"/>
    <property type="match status" value="1"/>
</dbReference>
<evidence type="ECO:0000256" key="1">
    <source>
        <dbReference type="ARBA" id="ARBA00022679"/>
    </source>
</evidence>
<name>X5MAL8_9HYPH</name>
<dbReference type="STRING" id="1458461.BN1012_Phect2745"/>
<evidence type="ECO:0000313" key="4">
    <source>
        <dbReference type="EMBL" id="CDO60958.1"/>
    </source>
</evidence>
<dbReference type="EMBL" id="HG966617">
    <property type="protein sequence ID" value="CDO60958.1"/>
    <property type="molecule type" value="Genomic_DNA"/>
</dbReference>